<sequence>MDSTKLLELSPVVLQPGTRPSGFQTGTEQCPVCIRNMEAQDVEFVARVVAEGFFYSLEHVVGKSRVEDFILLNISWLSRSAHLWNTIYVALYEGRLAGAVMIKFQGDKLVSSTTVSFTRFQNILFSFLL</sequence>
<evidence type="ECO:0000313" key="3">
    <source>
        <dbReference type="RefSeq" id="XP_035686231.1"/>
    </source>
</evidence>
<organism evidence="1 3">
    <name type="scientific">Branchiostoma floridae</name>
    <name type="common">Florida lancelet</name>
    <name type="synonym">Amphioxus</name>
    <dbReference type="NCBI Taxonomy" id="7739"/>
    <lineage>
        <taxon>Eukaryota</taxon>
        <taxon>Metazoa</taxon>
        <taxon>Chordata</taxon>
        <taxon>Cephalochordata</taxon>
        <taxon>Leptocardii</taxon>
        <taxon>Amphioxiformes</taxon>
        <taxon>Branchiostomatidae</taxon>
        <taxon>Branchiostoma</taxon>
    </lineage>
</organism>
<accession>A0A9J7LNL0</accession>
<reference evidence="2 3" key="2">
    <citation type="submission" date="2025-04" db="UniProtKB">
        <authorList>
            <consortium name="RefSeq"/>
        </authorList>
    </citation>
    <scope>IDENTIFICATION</scope>
    <source>
        <strain evidence="2 3">S238N-H82</strain>
        <tissue evidence="2 3">Testes</tissue>
    </source>
</reference>
<gene>
    <name evidence="2 3" type="primary">LOC118422665</name>
</gene>
<dbReference type="RefSeq" id="XP_035686231.1">
    <property type="nucleotide sequence ID" value="XM_035830338.1"/>
</dbReference>
<evidence type="ECO:0000313" key="2">
    <source>
        <dbReference type="RefSeq" id="XP_035686230.1"/>
    </source>
</evidence>
<reference evidence="1" key="1">
    <citation type="journal article" date="2020" name="Nat. Ecol. Evol.">
        <title>Deeply conserved synteny resolves early events in vertebrate evolution.</title>
        <authorList>
            <person name="Simakov O."/>
            <person name="Marletaz F."/>
            <person name="Yue J.X."/>
            <person name="O'Connell B."/>
            <person name="Jenkins J."/>
            <person name="Brandt A."/>
            <person name="Calef R."/>
            <person name="Tung C.H."/>
            <person name="Huang T.K."/>
            <person name="Schmutz J."/>
            <person name="Satoh N."/>
            <person name="Yu J.K."/>
            <person name="Putnam N.H."/>
            <person name="Green R.E."/>
            <person name="Rokhsar D.S."/>
        </authorList>
    </citation>
    <scope>NUCLEOTIDE SEQUENCE [LARGE SCALE GENOMIC DNA]</scope>
    <source>
        <strain evidence="1">S238N-H82</strain>
    </source>
</reference>
<proteinExistence type="predicted"/>
<dbReference type="AlphaFoldDB" id="A0A9J7LNL0"/>
<dbReference type="GeneID" id="118422665"/>
<dbReference type="KEGG" id="bfo:118422665"/>
<dbReference type="Proteomes" id="UP000001554">
    <property type="component" value="Chromosome 9"/>
</dbReference>
<keyword evidence="1" id="KW-1185">Reference proteome</keyword>
<protein>
    <submittedName>
        <fullName evidence="2 3">Uncharacterized protein LOC118422665</fullName>
    </submittedName>
</protein>
<name>A0A9J7LNL0_BRAFL</name>
<evidence type="ECO:0000313" key="1">
    <source>
        <dbReference type="Proteomes" id="UP000001554"/>
    </source>
</evidence>
<dbReference type="RefSeq" id="XP_035686230.1">
    <property type="nucleotide sequence ID" value="XM_035830337.1"/>
</dbReference>